<accession>A0AAV9ZSN5</accession>
<protein>
    <submittedName>
        <fullName evidence="1">Uncharacterized protein</fullName>
    </submittedName>
</protein>
<keyword evidence="2" id="KW-1185">Reference proteome</keyword>
<comment type="caution">
    <text evidence="1">The sequence shown here is derived from an EMBL/GenBank/DDBJ whole genome shotgun (WGS) entry which is preliminary data.</text>
</comment>
<gene>
    <name evidence="1" type="ORF">R3P38DRAFT_2803775</name>
</gene>
<sequence>MILEGFVVSRGHPSDFPNQLNPGQVSTYTLNRWFHFVAIGGESAMPAAYGASPTHTICAVDSHTAVASGFLFLSLNQLQVISREHSIRGEPDKSMVLNAILRHVCSPSCEGLKLVFTRLLRPRTGPFFPHQNFCCAE</sequence>
<proteinExistence type="predicted"/>
<evidence type="ECO:0000313" key="1">
    <source>
        <dbReference type="EMBL" id="KAK6991475.1"/>
    </source>
</evidence>
<organism evidence="1 2">
    <name type="scientific">Favolaschia claudopus</name>
    <dbReference type="NCBI Taxonomy" id="2862362"/>
    <lineage>
        <taxon>Eukaryota</taxon>
        <taxon>Fungi</taxon>
        <taxon>Dikarya</taxon>
        <taxon>Basidiomycota</taxon>
        <taxon>Agaricomycotina</taxon>
        <taxon>Agaricomycetes</taxon>
        <taxon>Agaricomycetidae</taxon>
        <taxon>Agaricales</taxon>
        <taxon>Marasmiineae</taxon>
        <taxon>Mycenaceae</taxon>
        <taxon>Favolaschia</taxon>
    </lineage>
</organism>
<reference evidence="1 2" key="1">
    <citation type="journal article" date="2024" name="J Genomics">
        <title>Draft genome sequencing and assembly of Favolaschia claudopus CIRM-BRFM 2984 isolated from oak limbs.</title>
        <authorList>
            <person name="Navarro D."/>
            <person name="Drula E."/>
            <person name="Chaduli D."/>
            <person name="Cazenave R."/>
            <person name="Ahrendt S."/>
            <person name="Wang J."/>
            <person name="Lipzen A."/>
            <person name="Daum C."/>
            <person name="Barry K."/>
            <person name="Grigoriev I.V."/>
            <person name="Favel A."/>
            <person name="Rosso M.N."/>
            <person name="Martin F."/>
        </authorList>
    </citation>
    <scope>NUCLEOTIDE SEQUENCE [LARGE SCALE GENOMIC DNA]</scope>
    <source>
        <strain evidence="1 2">CIRM-BRFM 2984</strain>
    </source>
</reference>
<dbReference type="AlphaFoldDB" id="A0AAV9ZSN5"/>
<evidence type="ECO:0000313" key="2">
    <source>
        <dbReference type="Proteomes" id="UP001362999"/>
    </source>
</evidence>
<dbReference type="Proteomes" id="UP001362999">
    <property type="component" value="Unassembled WGS sequence"/>
</dbReference>
<name>A0AAV9ZSN5_9AGAR</name>
<dbReference type="EMBL" id="JAWWNJ010000117">
    <property type="protein sequence ID" value="KAK6991475.1"/>
    <property type="molecule type" value="Genomic_DNA"/>
</dbReference>